<dbReference type="OrthoDB" id="7442at2157"/>
<reference evidence="5" key="2">
    <citation type="submission" date="2020-09" db="EMBL/GenBank/DDBJ databases">
        <authorList>
            <person name="Sun Q."/>
            <person name="Ohkuma M."/>
        </authorList>
    </citation>
    <scope>NUCLEOTIDE SEQUENCE</scope>
    <source>
        <strain evidence="5">JCM 14359</strain>
    </source>
</reference>
<dbReference type="Proteomes" id="UP000653099">
    <property type="component" value="Unassembled WGS sequence"/>
</dbReference>
<keyword evidence="6" id="KW-1185">Reference proteome</keyword>
<evidence type="ECO:0000259" key="4">
    <source>
        <dbReference type="SMART" id="SM00822"/>
    </source>
</evidence>
<accession>A0A830EEM3</accession>
<sequence length="238" mass="24636">MARTALVTGASGGIGSATARDLGTDHDVVAHYNTDREHAAAVADDVSDEGHEAIVHQCDLRDPDAIGEMVDRARDELGGVDVLVNNAGVLHAAGLETASDDEIRETLRVNLEGAVFCARAVLPGMRERGEGWIINVSSTAGTGGSPTDAAYGASKAGLLGLTKSLAKQYTDDGVFTNAVAPGPVTTDLFATERRPATRAASPIDRLVRPEEVAEAVRAFATTSSTTGQTLTVDGGIRL</sequence>
<protein>
    <submittedName>
        <fullName evidence="5">3-oxoacyl-ACP reductase</fullName>
    </submittedName>
</protein>
<dbReference type="SUPFAM" id="SSF51735">
    <property type="entry name" value="NAD(P)-binding Rossmann-fold domains"/>
    <property type="match status" value="1"/>
</dbReference>
<dbReference type="SMART" id="SM00822">
    <property type="entry name" value="PKS_KR"/>
    <property type="match status" value="1"/>
</dbReference>
<dbReference type="GO" id="GO:0016491">
    <property type="term" value="F:oxidoreductase activity"/>
    <property type="evidence" value="ECO:0007669"/>
    <property type="project" value="UniProtKB-KW"/>
</dbReference>
<evidence type="ECO:0000256" key="2">
    <source>
        <dbReference type="ARBA" id="ARBA00023002"/>
    </source>
</evidence>
<dbReference type="InterPro" id="IPR002347">
    <property type="entry name" value="SDR_fam"/>
</dbReference>
<proteinExistence type="inferred from homology"/>
<name>A0A830EEM3_9EURY</name>
<evidence type="ECO:0000313" key="6">
    <source>
        <dbReference type="Proteomes" id="UP000653099"/>
    </source>
</evidence>
<dbReference type="InterPro" id="IPR020904">
    <property type="entry name" value="Sc_DH/Rdtase_CS"/>
</dbReference>
<dbReference type="Pfam" id="PF00106">
    <property type="entry name" value="adh_short"/>
    <property type="match status" value="1"/>
</dbReference>
<dbReference type="GO" id="GO:0032787">
    <property type="term" value="P:monocarboxylic acid metabolic process"/>
    <property type="evidence" value="ECO:0007669"/>
    <property type="project" value="UniProtKB-ARBA"/>
</dbReference>
<evidence type="ECO:0000313" key="5">
    <source>
        <dbReference type="EMBL" id="GGJ02712.1"/>
    </source>
</evidence>
<dbReference type="AlphaFoldDB" id="A0A830EEM3"/>
<dbReference type="PANTHER" id="PTHR42879:SF2">
    <property type="entry name" value="3-OXOACYL-[ACYL-CARRIER-PROTEIN] REDUCTASE FABG"/>
    <property type="match status" value="1"/>
</dbReference>
<gene>
    <name evidence="5" type="ORF">GCM10008995_10590</name>
</gene>
<comment type="caution">
    <text evidence="5">The sequence shown here is derived from an EMBL/GenBank/DDBJ whole genome shotgun (WGS) entry which is preliminary data.</text>
</comment>
<reference evidence="5" key="1">
    <citation type="journal article" date="2014" name="Int. J. Syst. Evol. Microbiol.">
        <title>Complete genome sequence of Corynebacterium casei LMG S-19264T (=DSM 44701T), isolated from a smear-ripened cheese.</title>
        <authorList>
            <consortium name="US DOE Joint Genome Institute (JGI-PGF)"/>
            <person name="Walter F."/>
            <person name="Albersmeier A."/>
            <person name="Kalinowski J."/>
            <person name="Ruckert C."/>
        </authorList>
    </citation>
    <scope>NUCLEOTIDE SEQUENCE</scope>
    <source>
        <strain evidence="5">JCM 14359</strain>
    </source>
</reference>
<dbReference type="RefSeq" id="WP_188786352.1">
    <property type="nucleotide sequence ID" value="NZ_BMOC01000004.1"/>
</dbReference>
<comment type="similarity">
    <text evidence="1 3">Belongs to the short-chain dehydrogenases/reductases (SDR) family.</text>
</comment>
<dbReference type="InterPro" id="IPR050259">
    <property type="entry name" value="SDR"/>
</dbReference>
<evidence type="ECO:0000256" key="1">
    <source>
        <dbReference type="ARBA" id="ARBA00006484"/>
    </source>
</evidence>
<dbReference type="CDD" id="cd05233">
    <property type="entry name" value="SDR_c"/>
    <property type="match status" value="1"/>
</dbReference>
<dbReference type="InterPro" id="IPR057326">
    <property type="entry name" value="KR_dom"/>
</dbReference>
<dbReference type="PRINTS" id="PR00081">
    <property type="entry name" value="GDHRDH"/>
</dbReference>
<organism evidence="5 6">
    <name type="scientific">Halobellus salinus</name>
    <dbReference type="NCBI Taxonomy" id="931585"/>
    <lineage>
        <taxon>Archaea</taxon>
        <taxon>Methanobacteriati</taxon>
        <taxon>Methanobacteriota</taxon>
        <taxon>Stenosarchaea group</taxon>
        <taxon>Halobacteria</taxon>
        <taxon>Halobacteriales</taxon>
        <taxon>Haloferacaceae</taxon>
        <taxon>Halobellus</taxon>
    </lineage>
</organism>
<dbReference type="InterPro" id="IPR036291">
    <property type="entry name" value="NAD(P)-bd_dom_sf"/>
</dbReference>
<keyword evidence="2" id="KW-0560">Oxidoreductase</keyword>
<dbReference type="PRINTS" id="PR00080">
    <property type="entry name" value="SDRFAMILY"/>
</dbReference>
<dbReference type="FunFam" id="3.40.50.720:FF:000173">
    <property type="entry name" value="3-oxoacyl-[acyl-carrier protein] reductase"/>
    <property type="match status" value="1"/>
</dbReference>
<feature type="domain" description="Ketoreductase" evidence="4">
    <location>
        <begin position="3"/>
        <end position="187"/>
    </location>
</feature>
<evidence type="ECO:0000256" key="3">
    <source>
        <dbReference type="RuleBase" id="RU000363"/>
    </source>
</evidence>
<dbReference type="PANTHER" id="PTHR42879">
    <property type="entry name" value="3-OXOACYL-(ACYL-CARRIER-PROTEIN) REDUCTASE"/>
    <property type="match status" value="1"/>
</dbReference>
<dbReference type="PROSITE" id="PS00061">
    <property type="entry name" value="ADH_SHORT"/>
    <property type="match status" value="1"/>
</dbReference>
<dbReference type="Gene3D" id="3.40.50.720">
    <property type="entry name" value="NAD(P)-binding Rossmann-like Domain"/>
    <property type="match status" value="1"/>
</dbReference>
<dbReference type="EMBL" id="BMOC01000004">
    <property type="protein sequence ID" value="GGJ02712.1"/>
    <property type="molecule type" value="Genomic_DNA"/>
</dbReference>